<proteinExistence type="predicted"/>
<dbReference type="EMBL" id="BAABIB010000163">
    <property type="protein sequence ID" value="GAA4669222.1"/>
    <property type="molecule type" value="Genomic_DNA"/>
</dbReference>
<name>A0ABP8VSA1_9PSEU</name>
<accession>A0ABP8VSA1</accession>
<organism evidence="1 2">
    <name type="scientific">Amycolatopsis dongchuanensis</name>
    <dbReference type="NCBI Taxonomy" id="1070866"/>
    <lineage>
        <taxon>Bacteria</taxon>
        <taxon>Bacillati</taxon>
        <taxon>Actinomycetota</taxon>
        <taxon>Actinomycetes</taxon>
        <taxon>Pseudonocardiales</taxon>
        <taxon>Pseudonocardiaceae</taxon>
        <taxon>Amycolatopsis</taxon>
    </lineage>
</organism>
<gene>
    <name evidence="1" type="ORF">GCM10023214_74560</name>
</gene>
<keyword evidence="2" id="KW-1185">Reference proteome</keyword>
<comment type="caution">
    <text evidence="1">The sequence shown here is derived from an EMBL/GenBank/DDBJ whole genome shotgun (WGS) entry which is preliminary data.</text>
</comment>
<evidence type="ECO:0000313" key="1">
    <source>
        <dbReference type="EMBL" id="GAA4669222.1"/>
    </source>
</evidence>
<dbReference type="Proteomes" id="UP001500192">
    <property type="component" value="Unassembled WGS sequence"/>
</dbReference>
<reference evidence="2" key="1">
    <citation type="journal article" date="2019" name="Int. J. Syst. Evol. Microbiol.">
        <title>The Global Catalogue of Microorganisms (GCM) 10K type strain sequencing project: providing services to taxonomists for standard genome sequencing and annotation.</title>
        <authorList>
            <consortium name="The Broad Institute Genomics Platform"/>
            <consortium name="The Broad Institute Genome Sequencing Center for Infectious Disease"/>
            <person name="Wu L."/>
            <person name="Ma J."/>
        </authorList>
    </citation>
    <scope>NUCLEOTIDE SEQUENCE [LARGE SCALE GENOMIC DNA]</scope>
    <source>
        <strain evidence="2">JCM 18054</strain>
    </source>
</reference>
<protein>
    <submittedName>
        <fullName evidence="1">Uncharacterized protein</fullName>
    </submittedName>
</protein>
<dbReference type="RefSeq" id="WP_091511352.1">
    <property type="nucleotide sequence ID" value="NZ_BAABIB010000163.1"/>
</dbReference>
<evidence type="ECO:0000313" key="2">
    <source>
        <dbReference type="Proteomes" id="UP001500192"/>
    </source>
</evidence>
<sequence length="71" mass="7727">MSEAVLWTGAADRVVRRKLVLVSLLGVAVWFLSHGNAEDLAANDDPSEWLADLDEPVLLPDASIGFGGHRW</sequence>